<dbReference type="EMBL" id="JBHTMK010000069">
    <property type="protein sequence ID" value="MFD1373461.1"/>
    <property type="molecule type" value="Genomic_DNA"/>
</dbReference>
<dbReference type="RefSeq" id="WP_317790144.1">
    <property type="nucleotide sequence ID" value="NZ_AP028461.1"/>
</dbReference>
<evidence type="ECO:0000313" key="3">
    <source>
        <dbReference type="Proteomes" id="UP001597183"/>
    </source>
</evidence>
<name>A0ABW4ATF8_9ACTN</name>
<keyword evidence="3" id="KW-1185">Reference proteome</keyword>
<proteinExistence type="predicted"/>
<protein>
    <submittedName>
        <fullName evidence="2">Uncharacterized protein</fullName>
    </submittedName>
</protein>
<reference evidence="3" key="1">
    <citation type="journal article" date="2019" name="Int. J. Syst. Evol. Microbiol.">
        <title>The Global Catalogue of Microorganisms (GCM) 10K type strain sequencing project: providing services to taxonomists for standard genome sequencing and annotation.</title>
        <authorList>
            <consortium name="The Broad Institute Genomics Platform"/>
            <consortium name="The Broad Institute Genome Sequencing Center for Infectious Disease"/>
            <person name="Wu L."/>
            <person name="Ma J."/>
        </authorList>
    </citation>
    <scope>NUCLEOTIDE SEQUENCE [LARGE SCALE GENOMIC DNA]</scope>
    <source>
        <strain evidence="3">CCM 7526</strain>
    </source>
</reference>
<accession>A0ABW4ATF8</accession>
<comment type="caution">
    <text evidence="2">The sequence shown here is derived from an EMBL/GenBank/DDBJ whole genome shotgun (WGS) entry which is preliminary data.</text>
</comment>
<evidence type="ECO:0000313" key="2">
    <source>
        <dbReference type="EMBL" id="MFD1373461.1"/>
    </source>
</evidence>
<dbReference type="Proteomes" id="UP001597183">
    <property type="component" value="Unassembled WGS sequence"/>
</dbReference>
<evidence type="ECO:0000256" key="1">
    <source>
        <dbReference type="SAM" id="MobiDB-lite"/>
    </source>
</evidence>
<organism evidence="2 3">
    <name type="scientific">Actinoplanes sichuanensis</name>
    <dbReference type="NCBI Taxonomy" id="512349"/>
    <lineage>
        <taxon>Bacteria</taxon>
        <taxon>Bacillati</taxon>
        <taxon>Actinomycetota</taxon>
        <taxon>Actinomycetes</taxon>
        <taxon>Micromonosporales</taxon>
        <taxon>Micromonosporaceae</taxon>
        <taxon>Actinoplanes</taxon>
    </lineage>
</organism>
<feature type="region of interest" description="Disordered" evidence="1">
    <location>
        <begin position="126"/>
        <end position="149"/>
    </location>
</feature>
<gene>
    <name evidence="2" type="ORF">ACFQ5G_49725</name>
</gene>
<sequence length="149" mass="16445">MSEYRDSPGWLGNVEYTDFGAIEADINAMEQFAAQLKFDIEQHYAPYADAVSDTMIKQLPETNFYELHLFLYAHDQVQIATQMNVAGYTDGTYKFASAASGISEQYRGADAFARAKVSDVTAQFEKTGETGAPFPNSTETQTEIIPGGE</sequence>